<feature type="domain" description="Gram-positive pilin subunit D1 N-terminal" evidence="3">
    <location>
        <begin position="33"/>
        <end position="205"/>
    </location>
</feature>
<dbReference type="EMBL" id="JARQAJ010000004">
    <property type="protein sequence ID" value="MDT2759728.1"/>
    <property type="molecule type" value="Genomic_DNA"/>
</dbReference>
<dbReference type="InterPro" id="IPR013783">
    <property type="entry name" value="Ig-like_fold"/>
</dbReference>
<protein>
    <submittedName>
        <fullName evidence="5">Pilin N-terminal domain-containing protein</fullName>
    </submittedName>
</protein>
<dbReference type="Proteomes" id="UP001181046">
    <property type="component" value="Unassembled WGS sequence"/>
</dbReference>
<accession>A0ABU3FAQ4</accession>
<sequence>MKKIKGYFFLLLLLLPFFISGPGMTLQAEAQTEDVELIVHKRMVRDVNYQDIEKFSNNGLVAPEDADVIAKSVPLNGAHFKIYDMTDYYASQRLSPEAFMTSIATMSRSQIGQLIEAENLSEVANPIETGKDAELGDGVARVTVPRMNGNRYAVYLLFETHIDPELELNVDIEKLAVPLAVILPIKNPVNQEEELSQIHIYPKNVGYLRDPYFFKYGKTSKTEEGIGVPLKGTEFVLYQLVNGEKLYLDISSLNDLQNVWVPSDDPLNNANITKFISDKDGLVSMNGHFLGSGTYYFEEVKGIAGYEITEENQAIEVIVPDHWEDENGNPNYVTVNGQIMDELIEGGVPDSAYKKIEPRVYNYQASTDPEKVTPEQPSGQTPEATPPKKPFLPVTGEAKTFISLIGLLILGIVAIIWYRRKAVIKAETKGE</sequence>
<feature type="domain" description="SpaA-like prealbumin fold" evidence="4">
    <location>
        <begin position="219"/>
        <end position="317"/>
    </location>
</feature>
<dbReference type="InterPro" id="IPR041033">
    <property type="entry name" value="SpaA_PFL_dom_1"/>
</dbReference>
<dbReference type="NCBIfam" id="TIGR01167">
    <property type="entry name" value="LPXTG_anchor"/>
    <property type="match status" value="1"/>
</dbReference>
<dbReference type="InterPro" id="IPR032364">
    <property type="entry name" value="GramPos_pilinD1_N"/>
</dbReference>
<organism evidence="5 6">
    <name type="scientific">Enterococcus xiangfangensis</name>
    <dbReference type="NCBI Taxonomy" id="1296537"/>
    <lineage>
        <taxon>Bacteria</taxon>
        <taxon>Bacillati</taxon>
        <taxon>Bacillota</taxon>
        <taxon>Bacilli</taxon>
        <taxon>Lactobacillales</taxon>
        <taxon>Enterococcaceae</taxon>
        <taxon>Enterococcus</taxon>
    </lineage>
</organism>
<keyword evidence="2" id="KW-0812">Transmembrane</keyword>
<name>A0ABU3FAQ4_9ENTE</name>
<keyword evidence="2" id="KW-0472">Membrane</keyword>
<dbReference type="Pfam" id="PF16555">
    <property type="entry name" value="GramPos_pilinD1"/>
    <property type="match status" value="1"/>
</dbReference>
<dbReference type="Pfam" id="PF17802">
    <property type="entry name" value="SpaA"/>
    <property type="match status" value="1"/>
</dbReference>
<keyword evidence="6" id="KW-1185">Reference proteome</keyword>
<evidence type="ECO:0000259" key="3">
    <source>
        <dbReference type="Pfam" id="PF16555"/>
    </source>
</evidence>
<evidence type="ECO:0000313" key="6">
    <source>
        <dbReference type="Proteomes" id="UP001181046"/>
    </source>
</evidence>
<gene>
    <name evidence="5" type="ORF">P7H27_08130</name>
</gene>
<evidence type="ECO:0000256" key="1">
    <source>
        <dbReference type="SAM" id="MobiDB-lite"/>
    </source>
</evidence>
<dbReference type="Gene3D" id="2.60.40.10">
    <property type="entry name" value="Immunoglobulins"/>
    <property type="match status" value="2"/>
</dbReference>
<evidence type="ECO:0000259" key="4">
    <source>
        <dbReference type="Pfam" id="PF17802"/>
    </source>
</evidence>
<keyword evidence="2" id="KW-1133">Transmembrane helix</keyword>
<feature type="region of interest" description="Disordered" evidence="1">
    <location>
        <begin position="365"/>
        <end position="391"/>
    </location>
</feature>
<proteinExistence type="predicted"/>
<feature type="transmembrane region" description="Helical" evidence="2">
    <location>
        <begin position="400"/>
        <end position="418"/>
    </location>
</feature>
<dbReference type="RefSeq" id="WP_311830026.1">
    <property type="nucleotide sequence ID" value="NZ_JARQAJ010000004.1"/>
</dbReference>
<reference evidence="5" key="1">
    <citation type="submission" date="2023-03" db="EMBL/GenBank/DDBJ databases">
        <authorList>
            <person name="Shen W."/>
            <person name="Cai J."/>
        </authorList>
    </citation>
    <scope>NUCLEOTIDE SEQUENCE</scope>
    <source>
        <strain evidence="5">P66-3</strain>
    </source>
</reference>
<comment type="caution">
    <text evidence="5">The sequence shown here is derived from an EMBL/GenBank/DDBJ whole genome shotgun (WGS) entry which is preliminary data.</text>
</comment>
<evidence type="ECO:0000313" key="5">
    <source>
        <dbReference type="EMBL" id="MDT2759728.1"/>
    </source>
</evidence>
<evidence type="ECO:0000256" key="2">
    <source>
        <dbReference type="SAM" id="Phobius"/>
    </source>
</evidence>